<dbReference type="Pfam" id="PF00899">
    <property type="entry name" value="ThiF"/>
    <property type="match status" value="1"/>
</dbReference>
<dbReference type="InterPro" id="IPR045886">
    <property type="entry name" value="ThiF/MoeB/HesA"/>
</dbReference>
<keyword evidence="3" id="KW-0548">Nucleotidyltransferase</keyword>
<protein>
    <submittedName>
        <fullName evidence="3">Adenylyltransferase</fullName>
    </submittedName>
</protein>
<reference evidence="3 4" key="1">
    <citation type="submission" date="2017-09" db="EMBL/GenBank/DDBJ databases">
        <title>Large-scale bioinformatics analysis of Bacillus genomes uncovers conserved roles of natural products in bacterial physiology.</title>
        <authorList>
            <consortium name="Agbiome Team Llc"/>
            <person name="Bleich R.M."/>
            <person name="Grubbs K.J."/>
            <person name="Santa Maria K.C."/>
            <person name="Allen S.E."/>
            <person name="Farag S."/>
            <person name="Shank E.A."/>
            <person name="Bowers A."/>
        </authorList>
    </citation>
    <scope>NUCLEOTIDE SEQUENCE [LARGE SCALE GENOMIC DNA]</scope>
    <source>
        <strain evidence="3 4">AFS081271</strain>
    </source>
</reference>
<dbReference type="GO" id="GO:0008146">
    <property type="term" value="F:sulfotransferase activity"/>
    <property type="evidence" value="ECO:0007669"/>
    <property type="project" value="TreeGrafter"/>
</dbReference>
<proteinExistence type="inferred from homology"/>
<dbReference type="CDD" id="cd00757">
    <property type="entry name" value="ThiF_MoeB_HesA_family"/>
    <property type="match status" value="1"/>
</dbReference>
<dbReference type="EMBL" id="NUXH01000131">
    <property type="protein sequence ID" value="PFL56256.1"/>
    <property type="molecule type" value="Genomic_DNA"/>
</dbReference>
<dbReference type="GO" id="GO:0005829">
    <property type="term" value="C:cytosol"/>
    <property type="evidence" value="ECO:0007669"/>
    <property type="project" value="TreeGrafter"/>
</dbReference>
<dbReference type="Gene3D" id="3.40.50.720">
    <property type="entry name" value="NAD(P)-binding Rossmann-like Domain"/>
    <property type="match status" value="1"/>
</dbReference>
<dbReference type="GO" id="GO:0008641">
    <property type="term" value="F:ubiquitin-like modifier activating enzyme activity"/>
    <property type="evidence" value="ECO:0007669"/>
    <property type="project" value="InterPro"/>
</dbReference>
<name>A0A2B0WWS1_BACAN</name>
<sequence length="246" mass="27302">MINYDIRYRRQLIMERFGEEGQKKLGNAKVLVIGAGGLGSPIISYLSAAGVGKLGIVDHDVIEESNLQRQIIHKTSLLNYPKVNSAERFVNELNPAVETEIFQMKLDKEKAQQLFINYDVIVDAVDNLETRKIINAVCSENDIPFVHGSISNFEGLVTTITPDASHCYNCIFPKSDFVHKGEIGVIGAIPGIIGSIQVLEVIKLIVGLPVLKDEILYYNGLTHDLRKVKINVKSCNCFSKETVKSN</sequence>
<dbReference type="GO" id="GO:0016779">
    <property type="term" value="F:nucleotidyltransferase activity"/>
    <property type="evidence" value="ECO:0007669"/>
    <property type="project" value="UniProtKB-KW"/>
</dbReference>
<evidence type="ECO:0000256" key="1">
    <source>
        <dbReference type="ARBA" id="ARBA00009919"/>
    </source>
</evidence>
<dbReference type="PANTHER" id="PTHR10953">
    <property type="entry name" value="UBIQUITIN-ACTIVATING ENZYME E1"/>
    <property type="match status" value="1"/>
</dbReference>
<dbReference type="PANTHER" id="PTHR10953:SF102">
    <property type="entry name" value="ADENYLYLTRANSFERASE AND SULFURTRANSFERASE MOCS3"/>
    <property type="match status" value="1"/>
</dbReference>
<evidence type="ECO:0000313" key="3">
    <source>
        <dbReference type="EMBL" id="PFL56256.1"/>
    </source>
</evidence>
<feature type="domain" description="THIF-type NAD/FAD binding fold" evidence="2">
    <location>
        <begin position="8"/>
        <end position="237"/>
    </location>
</feature>
<comment type="caution">
    <text evidence="3">The sequence shown here is derived from an EMBL/GenBank/DDBJ whole genome shotgun (WGS) entry which is preliminary data.</text>
</comment>
<dbReference type="GO" id="GO:0004792">
    <property type="term" value="F:thiosulfate-cyanide sulfurtransferase activity"/>
    <property type="evidence" value="ECO:0007669"/>
    <property type="project" value="TreeGrafter"/>
</dbReference>
<dbReference type="InterPro" id="IPR035985">
    <property type="entry name" value="Ubiquitin-activating_enz"/>
</dbReference>
<evidence type="ECO:0000313" key="4">
    <source>
        <dbReference type="Proteomes" id="UP000222851"/>
    </source>
</evidence>
<accession>A0A2B0WWS1</accession>
<dbReference type="RefSeq" id="WP_065230207.1">
    <property type="nucleotide sequence ID" value="NZ_NUXH01000131.1"/>
</dbReference>
<organism evidence="3 4">
    <name type="scientific">Bacillus anthracis</name>
    <name type="common">anthrax bacterium</name>
    <dbReference type="NCBI Taxonomy" id="1392"/>
    <lineage>
        <taxon>Bacteria</taxon>
        <taxon>Bacillati</taxon>
        <taxon>Bacillota</taxon>
        <taxon>Bacilli</taxon>
        <taxon>Bacillales</taxon>
        <taxon>Bacillaceae</taxon>
        <taxon>Bacillus</taxon>
        <taxon>Bacillus cereus group</taxon>
    </lineage>
</organism>
<dbReference type="AlphaFoldDB" id="A0A2B0WWS1"/>
<dbReference type="FunFam" id="3.40.50.720:FF:000080">
    <property type="entry name" value="Thiazole biosynthesis adenylyltransferase ThiF"/>
    <property type="match status" value="1"/>
</dbReference>
<gene>
    <name evidence="3" type="ORF">COJ30_25355</name>
</gene>
<dbReference type="SUPFAM" id="SSF69572">
    <property type="entry name" value="Activating enzymes of the ubiquitin-like proteins"/>
    <property type="match status" value="1"/>
</dbReference>
<comment type="similarity">
    <text evidence="1">Belongs to the HesA/MoeB/ThiF family.</text>
</comment>
<dbReference type="InterPro" id="IPR000594">
    <property type="entry name" value="ThiF_NAD_FAD-bd"/>
</dbReference>
<dbReference type="Proteomes" id="UP000222851">
    <property type="component" value="Unassembled WGS sequence"/>
</dbReference>
<evidence type="ECO:0000259" key="2">
    <source>
        <dbReference type="Pfam" id="PF00899"/>
    </source>
</evidence>
<keyword evidence="3" id="KW-0808">Transferase</keyword>